<reference evidence="1 2" key="1">
    <citation type="submission" date="2021-06" db="EMBL/GenBank/DDBJ databases">
        <authorList>
            <person name="Sun Q."/>
            <person name="Li D."/>
        </authorList>
    </citation>
    <scope>NUCLEOTIDE SEQUENCE [LARGE SCALE GENOMIC DNA]</scope>
    <source>
        <strain evidence="1 2">MSJ-6</strain>
    </source>
</reference>
<dbReference type="Proteomes" id="UP000743001">
    <property type="component" value="Unassembled WGS sequence"/>
</dbReference>
<sequence>MNPRALKMIEAALHPLIKKGRRVERIKLVVSSDAPISTLPFVQTRFGSVRVAPDGLVRKGLAYLMEEPGLPGRGFAWVFQAPTPKVER</sequence>
<comment type="caution">
    <text evidence="1">The sequence shown here is derived from an EMBL/GenBank/DDBJ whole genome shotgun (WGS) entry which is preliminary data.</text>
</comment>
<protein>
    <submittedName>
        <fullName evidence="1">Uncharacterized protein</fullName>
    </submittedName>
</protein>
<keyword evidence="2" id="KW-1185">Reference proteome</keyword>
<proteinExistence type="predicted"/>
<dbReference type="RefSeq" id="WP_216476613.1">
    <property type="nucleotide sequence ID" value="NZ_JAHLQJ010000001.1"/>
</dbReference>
<gene>
    <name evidence="1" type="ORF">KQJ23_00370</name>
</gene>
<evidence type="ECO:0000313" key="1">
    <source>
        <dbReference type="EMBL" id="MBU5670272.1"/>
    </source>
</evidence>
<evidence type="ECO:0000313" key="2">
    <source>
        <dbReference type="Proteomes" id="UP000743001"/>
    </source>
</evidence>
<accession>A0ABS6FJC1</accession>
<organism evidence="1 2">
    <name type="scientific">Paenibacillus brevis</name>
    <dbReference type="NCBI Taxonomy" id="2841508"/>
    <lineage>
        <taxon>Bacteria</taxon>
        <taxon>Bacillati</taxon>
        <taxon>Bacillota</taxon>
        <taxon>Bacilli</taxon>
        <taxon>Bacillales</taxon>
        <taxon>Paenibacillaceae</taxon>
        <taxon>Paenibacillus</taxon>
    </lineage>
</organism>
<dbReference type="EMBL" id="JAHLQJ010000001">
    <property type="protein sequence ID" value="MBU5670272.1"/>
    <property type="molecule type" value="Genomic_DNA"/>
</dbReference>
<name>A0ABS6FJC1_9BACL</name>